<dbReference type="InterPro" id="IPR018247">
    <property type="entry name" value="EF_Hand_1_Ca_BS"/>
</dbReference>
<sequence length="1151" mass="131069">MRRYGSAPAFAGLFPLPQRYGGQTFLAPKRNELERIREYFRTITDAALDSLPEIYNILQSIGQAHPFVAGALVVFETVMRLVKYKRRNDAMADALIVDMVETIKSLTVLKYLPPPNAGEVVSRTKLGRVVELVNAIHEAIKACGNACDTYYKLKGLGCFLQSSKWLEEFDAYRNRLTSLREHLHLALTIHFGLELTTRDDSQLQDNTRLLKDLCENVVPVPIIAMAEFARMGASAEGGAIEYDDSDPSSHIEQNHRSFEGRYTLLRRYTEDEGLAKTLLHFEVAGDSSHMIQDKYGDKWSVFPFKVVFVDFISYQGWKGNVKARHFVFALRDHFRDKIAQPKWSRVLSESSLDSVDSPQTDKVDRDEWALEYLNVSHLQPIMEAFDDDASGFITLTEVENMYMSLPSSWSLPKWLAYWAAGWQVAMSSYASKIDDILSEMFNLKSQVLLCNRTCIEEYLAGVWSPITELTSSFRRRDDELLSEKFNDYTEAELSRLRNNLECIQYRVDLDNLEGVTGGGRIEKSAFPLLYLLLERDYNIMKLCLTDVIHMGELYDSRKAICSVVATIDVRCDDLVDLFRQQKLDPEQQLKIFACQLFDNRHHRGSFWSIDNLRFRTFGEQLNRQHELGTPPKENLPVATLNYPTLNAEYWFSYPSNEPELVMNDNGADPLNAEALEALLGRWSGFITRTDGQSYSHAMVMLEVQLSDDHQSVHASGESARGIPWTFSGQVRECIHEYPSDSHYPFFFRITYGSHHPPQLLHGQLGDGGSTLSGVWGFPGKDEKSFRFYFKKTDPTIMRFRPFPADFARNRSRALWRFAIDATVGSICRTQFTLAYLRERQAIRRRYVALLSRIETGAKLTAEERDEMSECFRRMTASEARFSNMVYDMQKRSKVIHYGVECMNCKVHNTQFVGARLVCLTCTAAGHVVDLCEKPQCASATINSQLDHHHHPHHPHHDMLKLRRCVHVHREFGKVFRDAQTGLAHGRNILSDATPAQGHISPTDKLFQAVISPAPFAMGRRSSRVAVTESACVKCEMVISQPCWYCVDCKGEVFVCTSCDHKYGGVQVAGSEHRADHSLVMCQRPASREVHLRSGGSEQTLGTDRRLKTLEKKLESLERKMDRLSGLLLDRFDRLEGVMRVPVAPRSGPALS</sequence>
<dbReference type="InterPro" id="IPR011992">
    <property type="entry name" value="EF-hand-dom_pair"/>
</dbReference>
<keyword evidence="5" id="KW-1185">Reference proteome</keyword>
<dbReference type="Proteomes" id="UP000230002">
    <property type="component" value="Unassembled WGS sequence"/>
</dbReference>
<evidence type="ECO:0000256" key="2">
    <source>
        <dbReference type="SAM" id="Coils"/>
    </source>
</evidence>
<evidence type="ECO:0000313" key="5">
    <source>
        <dbReference type="Proteomes" id="UP000230002"/>
    </source>
</evidence>
<dbReference type="AlphaFoldDB" id="A0A2G8SIV2"/>
<dbReference type="GO" id="GO:0005509">
    <property type="term" value="F:calcium ion binding"/>
    <property type="evidence" value="ECO:0007669"/>
    <property type="project" value="InterPro"/>
</dbReference>
<keyword evidence="1" id="KW-0106">Calcium</keyword>
<evidence type="ECO:0000259" key="3">
    <source>
        <dbReference type="PROSITE" id="PS50222"/>
    </source>
</evidence>
<accession>A0A2G8SIV2</accession>
<reference evidence="4 5" key="1">
    <citation type="journal article" date="2015" name="Sci. Rep.">
        <title>Chromosome-level genome map provides insights into diverse defense mechanisms in the medicinal fungus Ganoderma sinense.</title>
        <authorList>
            <person name="Zhu Y."/>
            <person name="Xu J."/>
            <person name="Sun C."/>
            <person name="Zhou S."/>
            <person name="Xu H."/>
            <person name="Nelson D.R."/>
            <person name="Qian J."/>
            <person name="Song J."/>
            <person name="Luo H."/>
            <person name="Xiang L."/>
            <person name="Li Y."/>
            <person name="Xu Z."/>
            <person name="Ji A."/>
            <person name="Wang L."/>
            <person name="Lu S."/>
            <person name="Hayward A."/>
            <person name="Sun W."/>
            <person name="Li X."/>
            <person name="Schwartz D.C."/>
            <person name="Wang Y."/>
            <person name="Chen S."/>
        </authorList>
    </citation>
    <scope>NUCLEOTIDE SEQUENCE [LARGE SCALE GENOMIC DNA]</scope>
    <source>
        <strain evidence="4 5">ZZ0214-1</strain>
    </source>
</reference>
<dbReference type="SUPFAM" id="SSF47473">
    <property type="entry name" value="EF-hand"/>
    <property type="match status" value="1"/>
</dbReference>
<protein>
    <recommendedName>
        <fullName evidence="3">EF-hand domain-containing protein</fullName>
    </recommendedName>
</protein>
<feature type="coiled-coil region" evidence="2">
    <location>
        <begin position="1099"/>
        <end position="1126"/>
    </location>
</feature>
<feature type="domain" description="EF-hand" evidence="3">
    <location>
        <begin position="373"/>
        <end position="408"/>
    </location>
</feature>
<comment type="caution">
    <text evidence="4">The sequence shown here is derived from an EMBL/GenBank/DDBJ whole genome shotgun (WGS) entry which is preliminary data.</text>
</comment>
<keyword evidence="2" id="KW-0175">Coiled coil</keyword>
<proteinExistence type="predicted"/>
<dbReference type="EMBL" id="AYKW01000007">
    <property type="protein sequence ID" value="PIL33691.1"/>
    <property type="molecule type" value="Genomic_DNA"/>
</dbReference>
<gene>
    <name evidence="4" type="ORF">GSI_04315</name>
</gene>
<dbReference type="OrthoDB" id="2122982at2759"/>
<organism evidence="4 5">
    <name type="scientific">Ganoderma sinense ZZ0214-1</name>
    <dbReference type="NCBI Taxonomy" id="1077348"/>
    <lineage>
        <taxon>Eukaryota</taxon>
        <taxon>Fungi</taxon>
        <taxon>Dikarya</taxon>
        <taxon>Basidiomycota</taxon>
        <taxon>Agaricomycotina</taxon>
        <taxon>Agaricomycetes</taxon>
        <taxon>Polyporales</taxon>
        <taxon>Polyporaceae</taxon>
        <taxon>Ganoderma</taxon>
    </lineage>
</organism>
<evidence type="ECO:0000256" key="1">
    <source>
        <dbReference type="ARBA" id="ARBA00022837"/>
    </source>
</evidence>
<name>A0A2G8SIV2_9APHY</name>
<dbReference type="STRING" id="1077348.A0A2G8SIV2"/>
<dbReference type="InterPro" id="IPR002048">
    <property type="entry name" value="EF_hand_dom"/>
</dbReference>
<evidence type="ECO:0000313" key="4">
    <source>
        <dbReference type="EMBL" id="PIL33691.1"/>
    </source>
</evidence>
<dbReference type="PROSITE" id="PS50222">
    <property type="entry name" value="EF_HAND_2"/>
    <property type="match status" value="1"/>
</dbReference>
<dbReference type="PROSITE" id="PS00018">
    <property type="entry name" value="EF_HAND_1"/>
    <property type="match status" value="1"/>
</dbReference>